<dbReference type="EnsemblMetazoa" id="PPA40517.1">
    <property type="protein sequence ID" value="PPA40517.1"/>
    <property type="gene ID" value="WBGene00278886"/>
</dbReference>
<evidence type="ECO:0000313" key="2">
    <source>
        <dbReference type="EnsemblMetazoa" id="PPA40517.1"/>
    </source>
</evidence>
<organism evidence="2 3">
    <name type="scientific">Pristionchus pacificus</name>
    <name type="common">Parasitic nematode worm</name>
    <dbReference type="NCBI Taxonomy" id="54126"/>
    <lineage>
        <taxon>Eukaryota</taxon>
        <taxon>Metazoa</taxon>
        <taxon>Ecdysozoa</taxon>
        <taxon>Nematoda</taxon>
        <taxon>Chromadorea</taxon>
        <taxon>Rhabditida</taxon>
        <taxon>Rhabditina</taxon>
        <taxon>Diplogasteromorpha</taxon>
        <taxon>Diplogasteroidea</taxon>
        <taxon>Neodiplogasteridae</taxon>
        <taxon>Pristionchus</taxon>
    </lineage>
</organism>
<name>A0A2A6C1J6_PRIPA</name>
<gene>
    <name evidence="2" type="primary">WBGene00278886</name>
</gene>
<protein>
    <submittedName>
        <fullName evidence="2">Uncharacterized protein</fullName>
    </submittedName>
</protein>
<keyword evidence="3" id="KW-1185">Reference proteome</keyword>
<sequence>MSYLFIVLEQRRKDLEHKEEMRHAQILEKELVATPPSPSTEGVHSIEFILKGREPNEKQTASMSTGSIDDIHSHSTS</sequence>
<feature type="compositionally biased region" description="Polar residues" evidence="1">
    <location>
        <begin position="58"/>
        <end position="67"/>
    </location>
</feature>
<reference evidence="3" key="1">
    <citation type="journal article" date="2008" name="Nat. Genet.">
        <title>The Pristionchus pacificus genome provides a unique perspective on nematode lifestyle and parasitism.</title>
        <authorList>
            <person name="Dieterich C."/>
            <person name="Clifton S.W."/>
            <person name="Schuster L.N."/>
            <person name="Chinwalla A."/>
            <person name="Delehaunty K."/>
            <person name="Dinkelacker I."/>
            <person name="Fulton L."/>
            <person name="Fulton R."/>
            <person name="Godfrey J."/>
            <person name="Minx P."/>
            <person name="Mitreva M."/>
            <person name="Roeseler W."/>
            <person name="Tian H."/>
            <person name="Witte H."/>
            <person name="Yang S.P."/>
            <person name="Wilson R.K."/>
            <person name="Sommer R.J."/>
        </authorList>
    </citation>
    <scope>NUCLEOTIDE SEQUENCE [LARGE SCALE GENOMIC DNA]</scope>
    <source>
        <strain evidence="3">PS312</strain>
    </source>
</reference>
<feature type="region of interest" description="Disordered" evidence="1">
    <location>
        <begin position="34"/>
        <end position="77"/>
    </location>
</feature>
<dbReference type="AlphaFoldDB" id="A0A2A6C1J6"/>
<accession>A0A8R1YVP3</accession>
<proteinExistence type="predicted"/>
<accession>A0A2A6C1J6</accession>
<dbReference type="Proteomes" id="UP000005239">
    <property type="component" value="Unassembled WGS sequence"/>
</dbReference>
<reference evidence="2" key="2">
    <citation type="submission" date="2022-06" db="UniProtKB">
        <authorList>
            <consortium name="EnsemblMetazoa"/>
        </authorList>
    </citation>
    <scope>IDENTIFICATION</scope>
    <source>
        <strain evidence="2">PS312</strain>
    </source>
</reference>
<evidence type="ECO:0000313" key="3">
    <source>
        <dbReference type="Proteomes" id="UP000005239"/>
    </source>
</evidence>
<evidence type="ECO:0000256" key="1">
    <source>
        <dbReference type="SAM" id="MobiDB-lite"/>
    </source>
</evidence>